<keyword evidence="2" id="KW-1185">Reference proteome</keyword>
<protein>
    <submittedName>
        <fullName evidence="1">Uncharacterized protein</fullName>
    </submittedName>
</protein>
<name>A0A9X0QAM5_9BACT</name>
<comment type="caution">
    <text evidence="1">The sequence shown here is derived from an EMBL/GenBank/DDBJ whole genome shotgun (WGS) entry which is preliminary data.</text>
</comment>
<proteinExistence type="predicted"/>
<dbReference type="AlphaFoldDB" id="A0A9X0QAM5"/>
<sequence length="52" mass="5847">MDFIEMVVEECELGIAVAVIAIDLDWGTILDHFAAFRYADETKRLTGNNSNQ</sequence>
<gene>
    <name evidence="1" type="ORF">HDF14_000367</name>
</gene>
<dbReference type="EMBL" id="JACHEB010000001">
    <property type="protein sequence ID" value="MBB5326773.1"/>
    <property type="molecule type" value="Genomic_DNA"/>
</dbReference>
<reference evidence="1 2" key="1">
    <citation type="submission" date="2020-08" db="EMBL/GenBank/DDBJ databases">
        <title>Genomic Encyclopedia of Type Strains, Phase IV (KMG-V): Genome sequencing to study the core and pangenomes of soil and plant-associated prokaryotes.</title>
        <authorList>
            <person name="Whitman W."/>
        </authorList>
    </citation>
    <scope>NUCLEOTIDE SEQUENCE [LARGE SCALE GENOMIC DNA]</scope>
    <source>
        <strain evidence="1 2">X5P2</strain>
    </source>
</reference>
<dbReference type="Proteomes" id="UP000535182">
    <property type="component" value="Unassembled WGS sequence"/>
</dbReference>
<organism evidence="1 2">
    <name type="scientific">Tunturiibacter gelidiferens</name>
    <dbReference type="NCBI Taxonomy" id="3069689"/>
    <lineage>
        <taxon>Bacteria</taxon>
        <taxon>Pseudomonadati</taxon>
        <taxon>Acidobacteriota</taxon>
        <taxon>Terriglobia</taxon>
        <taxon>Terriglobales</taxon>
        <taxon>Acidobacteriaceae</taxon>
        <taxon>Tunturiibacter</taxon>
    </lineage>
</organism>
<accession>A0A9X0QAM5</accession>
<evidence type="ECO:0000313" key="2">
    <source>
        <dbReference type="Proteomes" id="UP000535182"/>
    </source>
</evidence>
<evidence type="ECO:0000313" key="1">
    <source>
        <dbReference type="EMBL" id="MBB5326773.1"/>
    </source>
</evidence>